<dbReference type="SMART" id="SM00320">
    <property type="entry name" value="WD40"/>
    <property type="match status" value="4"/>
</dbReference>
<dbReference type="InterPro" id="IPR001680">
    <property type="entry name" value="WD40_rpt"/>
</dbReference>
<keyword evidence="3" id="KW-0698">rRNA processing</keyword>
<dbReference type="GO" id="GO:2000234">
    <property type="term" value="P:positive regulation of rRNA processing"/>
    <property type="evidence" value="ECO:0007669"/>
    <property type="project" value="TreeGrafter"/>
</dbReference>
<feature type="repeat" description="WD" evidence="8">
    <location>
        <begin position="408"/>
        <end position="449"/>
    </location>
</feature>
<evidence type="ECO:0000256" key="5">
    <source>
        <dbReference type="ARBA" id="ARBA00022737"/>
    </source>
</evidence>
<name>A0A6A6TUJ3_9PEZI</name>
<dbReference type="PROSITE" id="PS50082">
    <property type="entry name" value="WD_REPEATS_2"/>
    <property type="match status" value="1"/>
</dbReference>
<dbReference type="EMBL" id="MU004244">
    <property type="protein sequence ID" value="KAF2663735.1"/>
    <property type="molecule type" value="Genomic_DNA"/>
</dbReference>
<comment type="subcellular location">
    <subcellularLocation>
        <location evidence="1">Nucleus</location>
        <location evidence="1">Nucleolus</location>
    </subcellularLocation>
</comment>
<feature type="region of interest" description="Disordered" evidence="9">
    <location>
        <begin position="1"/>
        <end position="112"/>
    </location>
</feature>
<sequence>MSAPVPALPGKKRKHTQPTSDIHPSKKTKKSKKSHKALQGDSTPSDTNGALNGHASAPGTETNETKDSLAVKPASLEGQGEELEAPVKDKKEKKQKQKKQKKGQDGVAEASKSNVDTLLAISAPEPTLRTVKPKRPLSTPSWTASSPSGGRFRDIDPIFSYNSKLVLLATRQSIHVYYVHASLLKHSFHVDDSQLIIDVKISPQNSNIIYVALSNGEVQVWDWMAPSKLASVQIGHQITAFATCLSKDEQQVVLVFVHPETETSNGTSTIALHTIDPLAAQDGPSNPAVLWESEQSLSRIQIFDHGQTIFAMSPTGLVIGSTKEDDPEISTNSLQHDWFPMLVTDGVTCFDVRQDSPIMKPSANIDKAESKITFTYNLAVGTGDGSIFVYNDIVQKLQAKSDLISRRLHWHRLPVGAVRWSKDGNYIISGGQETVLCLWQLNTGHRQDLPNLTSDIEGLAVSPAGSSYGIRFADNTVMILSTTELAAKAVFTGLQTKAYENIEPWSKPSLSPVTTHCLAPDHLLLAVPQRQNRLKNQPRQAAPFLQTYDISANRSVSRQALARNNVVGFIQKKASAPQISEADVVHMQTSSDGHWLATAEEWEPPMQDISYLTGRSSGSNYAESARIKWEAKLRRESFIKFWKWNQRDKQWELDTRIDSPHKAHFDHSASRVLDIASDPCSTGFSTVGEDGLVRIWNPKTHLPNGRIVRGARSKGTTTWTASQTIDIAKVAPLDEQESDRQFHGLPKFAKIAYSNDGSVLAVALDHPHGVVHFLDAETGRLQNSHPLMFSHGLLGMQFLDRYLITLSSQLRVWDVVLNRLVFGYDLAKIQTSVPSAIKQLGLLAVYPDHGTFALSCPVQNGSDFASRILVFNPSNAQPLLSTDNKTVVLALTALVGGQGFVAIDANSEARFIVPPTGTTLGLVLPGSASQVTEEGALTQIEEDQEAVVNGTYENQGEDGKDNESDFEDDKTVIRSHQLAEIFASAPSYALPPIQDLFHSVARLYIGKNTA</sequence>
<feature type="region of interest" description="Disordered" evidence="9">
    <location>
        <begin position="124"/>
        <end position="146"/>
    </location>
</feature>
<evidence type="ECO:0000313" key="11">
    <source>
        <dbReference type="Proteomes" id="UP000799302"/>
    </source>
</evidence>
<dbReference type="GO" id="GO:0003723">
    <property type="term" value="F:RNA binding"/>
    <property type="evidence" value="ECO:0007669"/>
    <property type="project" value="InterPro"/>
</dbReference>
<evidence type="ECO:0000256" key="7">
    <source>
        <dbReference type="ARBA" id="ARBA00023242"/>
    </source>
</evidence>
<reference evidence="10" key="1">
    <citation type="journal article" date="2020" name="Stud. Mycol.">
        <title>101 Dothideomycetes genomes: a test case for predicting lifestyles and emergence of pathogens.</title>
        <authorList>
            <person name="Haridas S."/>
            <person name="Albert R."/>
            <person name="Binder M."/>
            <person name="Bloem J."/>
            <person name="Labutti K."/>
            <person name="Salamov A."/>
            <person name="Andreopoulos B."/>
            <person name="Baker S."/>
            <person name="Barry K."/>
            <person name="Bills G."/>
            <person name="Bluhm B."/>
            <person name="Cannon C."/>
            <person name="Castanera R."/>
            <person name="Culley D."/>
            <person name="Daum C."/>
            <person name="Ezra D."/>
            <person name="Gonzalez J."/>
            <person name="Henrissat B."/>
            <person name="Kuo A."/>
            <person name="Liang C."/>
            <person name="Lipzen A."/>
            <person name="Lutzoni F."/>
            <person name="Magnuson J."/>
            <person name="Mondo S."/>
            <person name="Nolan M."/>
            <person name="Ohm R."/>
            <person name="Pangilinan J."/>
            <person name="Park H.-J."/>
            <person name="Ramirez L."/>
            <person name="Alfaro M."/>
            <person name="Sun H."/>
            <person name="Tritt A."/>
            <person name="Yoshinaga Y."/>
            <person name="Zwiers L.-H."/>
            <person name="Turgeon B."/>
            <person name="Goodwin S."/>
            <person name="Spatafora J."/>
            <person name="Crous P."/>
            <person name="Grigoriev I."/>
        </authorList>
    </citation>
    <scope>NUCLEOTIDE SEQUENCE</scope>
    <source>
        <strain evidence="10">CBS 115976</strain>
    </source>
</reference>
<keyword evidence="11" id="KW-1185">Reference proteome</keyword>
<evidence type="ECO:0000313" key="10">
    <source>
        <dbReference type="EMBL" id="KAF2663735.1"/>
    </source>
</evidence>
<dbReference type="GO" id="GO:0032040">
    <property type="term" value="C:small-subunit processome"/>
    <property type="evidence" value="ECO:0007669"/>
    <property type="project" value="InterPro"/>
</dbReference>
<evidence type="ECO:0000256" key="6">
    <source>
        <dbReference type="ARBA" id="ARBA00023163"/>
    </source>
</evidence>
<keyword evidence="2" id="KW-0690">Ribosome biogenesis</keyword>
<evidence type="ECO:0000256" key="9">
    <source>
        <dbReference type="SAM" id="MobiDB-lite"/>
    </source>
</evidence>
<protein>
    <submittedName>
        <fullName evidence="10">WD40 repeat-like protein</fullName>
    </submittedName>
</protein>
<keyword evidence="7" id="KW-0539">Nucleus</keyword>
<accession>A0A6A6TUJ3</accession>
<feature type="compositionally biased region" description="Polar residues" evidence="9">
    <location>
        <begin position="40"/>
        <end position="50"/>
    </location>
</feature>
<dbReference type="AlphaFoldDB" id="A0A6A6TUJ3"/>
<dbReference type="InterPro" id="IPR053826">
    <property type="entry name" value="WDR75"/>
</dbReference>
<keyword evidence="4 8" id="KW-0853">WD repeat</keyword>
<evidence type="ECO:0000256" key="3">
    <source>
        <dbReference type="ARBA" id="ARBA00022552"/>
    </source>
</evidence>
<evidence type="ECO:0000256" key="1">
    <source>
        <dbReference type="ARBA" id="ARBA00004604"/>
    </source>
</evidence>
<dbReference type="SUPFAM" id="SSF50978">
    <property type="entry name" value="WD40 repeat-like"/>
    <property type="match status" value="2"/>
</dbReference>
<evidence type="ECO:0000256" key="2">
    <source>
        <dbReference type="ARBA" id="ARBA00022517"/>
    </source>
</evidence>
<dbReference type="Pfam" id="PF00400">
    <property type="entry name" value="WD40"/>
    <property type="match status" value="2"/>
</dbReference>
<dbReference type="Gene3D" id="2.130.10.10">
    <property type="entry name" value="YVTN repeat-like/Quinoprotein amine dehydrogenase"/>
    <property type="match status" value="3"/>
</dbReference>
<keyword evidence="6" id="KW-0804">Transcription</keyword>
<feature type="compositionally biased region" description="Basic residues" evidence="9">
    <location>
        <begin position="25"/>
        <end position="36"/>
    </location>
</feature>
<keyword evidence="5" id="KW-0677">Repeat</keyword>
<dbReference type="PROSITE" id="PS50294">
    <property type="entry name" value="WD_REPEATS_REGION"/>
    <property type="match status" value="1"/>
</dbReference>
<dbReference type="PANTHER" id="PTHR44215">
    <property type="entry name" value="WD REPEAT-CONTAINING PROTEIN 75"/>
    <property type="match status" value="1"/>
</dbReference>
<evidence type="ECO:0000256" key="8">
    <source>
        <dbReference type="PROSITE-ProRule" id="PRU00221"/>
    </source>
</evidence>
<proteinExistence type="predicted"/>
<dbReference type="GO" id="GO:0006364">
    <property type="term" value="P:rRNA processing"/>
    <property type="evidence" value="ECO:0007669"/>
    <property type="project" value="UniProtKB-KW"/>
</dbReference>
<dbReference type="GO" id="GO:0045943">
    <property type="term" value="P:positive regulation of transcription by RNA polymerase I"/>
    <property type="evidence" value="ECO:0007669"/>
    <property type="project" value="InterPro"/>
</dbReference>
<evidence type="ECO:0000256" key="4">
    <source>
        <dbReference type="ARBA" id="ARBA00022574"/>
    </source>
</evidence>
<dbReference type="Proteomes" id="UP000799302">
    <property type="component" value="Unassembled WGS sequence"/>
</dbReference>
<dbReference type="InterPro" id="IPR036322">
    <property type="entry name" value="WD40_repeat_dom_sf"/>
</dbReference>
<organism evidence="10 11">
    <name type="scientific">Microthyrium microscopicum</name>
    <dbReference type="NCBI Taxonomy" id="703497"/>
    <lineage>
        <taxon>Eukaryota</taxon>
        <taxon>Fungi</taxon>
        <taxon>Dikarya</taxon>
        <taxon>Ascomycota</taxon>
        <taxon>Pezizomycotina</taxon>
        <taxon>Dothideomycetes</taxon>
        <taxon>Dothideomycetes incertae sedis</taxon>
        <taxon>Microthyriales</taxon>
        <taxon>Microthyriaceae</taxon>
        <taxon>Microthyrium</taxon>
    </lineage>
</organism>
<dbReference type="PANTHER" id="PTHR44215:SF1">
    <property type="entry name" value="WD REPEAT-CONTAINING PROTEIN 75"/>
    <property type="match status" value="1"/>
</dbReference>
<gene>
    <name evidence="10" type="ORF">BT63DRAFT_460856</name>
</gene>
<dbReference type="OrthoDB" id="4096at2759"/>
<dbReference type="InterPro" id="IPR015943">
    <property type="entry name" value="WD40/YVTN_repeat-like_dom_sf"/>
</dbReference>